<dbReference type="Proteomes" id="UP000813461">
    <property type="component" value="Unassembled WGS sequence"/>
</dbReference>
<accession>A0A8K0VXK1</accession>
<proteinExistence type="predicted"/>
<protein>
    <submittedName>
        <fullName evidence="1">Uncharacterized protein</fullName>
    </submittedName>
</protein>
<dbReference type="EMBL" id="JAGMVJ010000010">
    <property type="protein sequence ID" value="KAH7086799.1"/>
    <property type="molecule type" value="Genomic_DNA"/>
</dbReference>
<dbReference type="AlphaFoldDB" id="A0A8K0VXK1"/>
<evidence type="ECO:0000313" key="2">
    <source>
        <dbReference type="Proteomes" id="UP000813461"/>
    </source>
</evidence>
<organism evidence="1 2">
    <name type="scientific">Paraphoma chrysanthemicola</name>
    <dbReference type="NCBI Taxonomy" id="798071"/>
    <lineage>
        <taxon>Eukaryota</taxon>
        <taxon>Fungi</taxon>
        <taxon>Dikarya</taxon>
        <taxon>Ascomycota</taxon>
        <taxon>Pezizomycotina</taxon>
        <taxon>Dothideomycetes</taxon>
        <taxon>Pleosporomycetidae</taxon>
        <taxon>Pleosporales</taxon>
        <taxon>Pleosporineae</taxon>
        <taxon>Phaeosphaeriaceae</taxon>
        <taxon>Paraphoma</taxon>
    </lineage>
</organism>
<comment type="caution">
    <text evidence="1">The sequence shown here is derived from an EMBL/GenBank/DDBJ whole genome shotgun (WGS) entry which is preliminary data.</text>
</comment>
<sequence length="211" mass="24185">MRTITRFHLELQDFPDYTTPTQEENWVTNLRQWGFTIYRTYYGTGSDEQWSELLKNVIDGVTQGLGRMEEADENPDATTQIRERFQLDARSDPATLDGLTLEHVQQLYVKGSGGRPMNTDKPIWRILLLADAQVLQDPNLRLIKAVAADYDPVAAVPRNTRAGPQRYFGWITMPTTAVLDLYTELDTFYFEEIVYHTSGGPGAFWDPLDPY</sequence>
<reference evidence="1" key="1">
    <citation type="journal article" date="2021" name="Nat. Commun.">
        <title>Genetic determinants of endophytism in the Arabidopsis root mycobiome.</title>
        <authorList>
            <person name="Mesny F."/>
            <person name="Miyauchi S."/>
            <person name="Thiergart T."/>
            <person name="Pickel B."/>
            <person name="Atanasova L."/>
            <person name="Karlsson M."/>
            <person name="Huettel B."/>
            <person name="Barry K.W."/>
            <person name="Haridas S."/>
            <person name="Chen C."/>
            <person name="Bauer D."/>
            <person name="Andreopoulos W."/>
            <person name="Pangilinan J."/>
            <person name="LaButti K."/>
            <person name="Riley R."/>
            <person name="Lipzen A."/>
            <person name="Clum A."/>
            <person name="Drula E."/>
            <person name="Henrissat B."/>
            <person name="Kohler A."/>
            <person name="Grigoriev I.V."/>
            <person name="Martin F.M."/>
            <person name="Hacquard S."/>
        </authorList>
    </citation>
    <scope>NUCLEOTIDE SEQUENCE</scope>
    <source>
        <strain evidence="1">MPI-SDFR-AT-0120</strain>
    </source>
</reference>
<gene>
    <name evidence="1" type="ORF">FB567DRAFT_51538</name>
</gene>
<keyword evidence="2" id="KW-1185">Reference proteome</keyword>
<name>A0A8K0VXK1_9PLEO</name>
<dbReference type="OrthoDB" id="6499973at2759"/>
<evidence type="ECO:0000313" key="1">
    <source>
        <dbReference type="EMBL" id="KAH7086799.1"/>
    </source>
</evidence>